<dbReference type="PANTHER" id="PTHR10009:SF11">
    <property type="entry name" value="RH54244P"/>
    <property type="match status" value="1"/>
</dbReference>
<sequence>MVRWKSGVAASLNYLDLDSEDQSPKVTPYPGWEANTILLMPTDDTESLLKYNSTIVDSNRSEYDKTYAYLADSGTYTFIVYSFHDNRSYRIARHYFHFDPLQGDFNVGGVNFQWTDGIFGMTTRPTIAE</sequence>
<proteinExistence type="inferred from homology"/>
<organism evidence="5 6">
    <name type="scientific">Glossina pallidipes</name>
    <name type="common">Tsetse fly</name>
    <dbReference type="NCBI Taxonomy" id="7398"/>
    <lineage>
        <taxon>Eukaryota</taxon>
        <taxon>Metazoa</taxon>
        <taxon>Ecdysozoa</taxon>
        <taxon>Arthropoda</taxon>
        <taxon>Hexapoda</taxon>
        <taxon>Insecta</taxon>
        <taxon>Pterygota</taxon>
        <taxon>Neoptera</taxon>
        <taxon>Endopterygota</taxon>
        <taxon>Diptera</taxon>
        <taxon>Brachycera</taxon>
        <taxon>Muscomorpha</taxon>
        <taxon>Hippoboscoidea</taxon>
        <taxon>Glossinidae</taxon>
        <taxon>Glossina</taxon>
    </lineage>
</organism>
<evidence type="ECO:0000313" key="5">
    <source>
        <dbReference type="EnsemblMetazoa" id="GPAI043690-PA"/>
    </source>
</evidence>
<keyword evidence="6" id="KW-1185">Reference proteome</keyword>
<dbReference type="Gene3D" id="2.120.10.30">
    <property type="entry name" value="TolB, C-terminal domain"/>
    <property type="match status" value="1"/>
</dbReference>
<keyword evidence="3" id="KW-0964">Secreted</keyword>
<dbReference type="InterPro" id="IPR017996">
    <property type="entry name" value="MRJP/yellow-related"/>
</dbReference>
<reference evidence="6" key="1">
    <citation type="submission" date="2014-03" db="EMBL/GenBank/DDBJ databases">
        <authorList>
            <person name="Aksoy S."/>
            <person name="Warren W."/>
            <person name="Wilson R.K."/>
        </authorList>
    </citation>
    <scope>NUCLEOTIDE SEQUENCE [LARGE SCALE GENOMIC DNA]</scope>
    <source>
        <strain evidence="6">IAEA</strain>
    </source>
</reference>
<dbReference type="Proteomes" id="UP000092445">
    <property type="component" value="Unassembled WGS sequence"/>
</dbReference>
<comment type="similarity">
    <text evidence="2">Belongs to the major royal jelly protein family.</text>
</comment>
<dbReference type="EnsemblMetazoa" id="GPAI043690-RA">
    <property type="protein sequence ID" value="GPAI043690-PA"/>
    <property type="gene ID" value="GPAI043690"/>
</dbReference>
<evidence type="ECO:0000256" key="1">
    <source>
        <dbReference type="ARBA" id="ARBA00004613"/>
    </source>
</evidence>
<dbReference type="PANTHER" id="PTHR10009">
    <property type="entry name" value="PROTEIN YELLOW-RELATED"/>
    <property type="match status" value="1"/>
</dbReference>
<accession>A0A1B0AF07</accession>
<protein>
    <submittedName>
        <fullName evidence="5">Uncharacterized protein</fullName>
    </submittedName>
</protein>
<dbReference type="AlphaFoldDB" id="A0A1B0AF07"/>
<comment type="subcellular location">
    <subcellularLocation>
        <location evidence="1">Secreted</location>
    </subcellularLocation>
</comment>
<evidence type="ECO:0000256" key="3">
    <source>
        <dbReference type="ARBA" id="ARBA00022525"/>
    </source>
</evidence>
<evidence type="ECO:0000256" key="2">
    <source>
        <dbReference type="ARBA" id="ARBA00009127"/>
    </source>
</evidence>
<keyword evidence="4" id="KW-0732">Signal</keyword>
<evidence type="ECO:0000313" key="6">
    <source>
        <dbReference type="Proteomes" id="UP000092445"/>
    </source>
</evidence>
<dbReference type="InterPro" id="IPR011042">
    <property type="entry name" value="6-blade_b-propeller_TolB-like"/>
</dbReference>
<dbReference type="GO" id="GO:0005576">
    <property type="term" value="C:extracellular region"/>
    <property type="evidence" value="ECO:0007669"/>
    <property type="project" value="UniProtKB-SubCell"/>
</dbReference>
<reference evidence="5" key="2">
    <citation type="submission" date="2020-05" db="UniProtKB">
        <authorList>
            <consortium name="EnsemblMetazoa"/>
        </authorList>
    </citation>
    <scope>IDENTIFICATION</scope>
    <source>
        <strain evidence="5">IAEA</strain>
    </source>
</reference>
<dbReference type="Pfam" id="PF03022">
    <property type="entry name" value="MRJP"/>
    <property type="match status" value="1"/>
</dbReference>
<name>A0A1B0AF07_GLOPL</name>
<dbReference type="STRING" id="7398.A0A1B0AF07"/>
<evidence type="ECO:0000256" key="4">
    <source>
        <dbReference type="ARBA" id="ARBA00022729"/>
    </source>
</evidence>
<dbReference type="VEuPathDB" id="VectorBase:GPAI043690"/>